<name>A0A0L6CLD9_9MICO</name>
<feature type="region of interest" description="Disordered" evidence="1">
    <location>
        <begin position="159"/>
        <end position="188"/>
    </location>
</feature>
<proteinExistence type="predicted"/>
<evidence type="ECO:0000313" key="3">
    <source>
        <dbReference type="Proteomes" id="UP000037397"/>
    </source>
</evidence>
<dbReference type="EMBL" id="LAIR01000002">
    <property type="protein sequence ID" value="KNX38435.1"/>
    <property type="molecule type" value="Genomic_DNA"/>
</dbReference>
<dbReference type="STRING" id="1631356.VV01_16835"/>
<comment type="caution">
    <text evidence="2">The sequence shown here is derived from an EMBL/GenBank/DDBJ whole genome shotgun (WGS) entry which is preliminary data.</text>
</comment>
<sequence>MVAALVAAHLLMTLVYVARPLPVPGPVRAAVTAYLEPVFTQTWSVFAPDPGTVNTSLRVRARTTDRRVTPWFDVTACDLGSAVRHHPVPTRRYLTTFQLVKHYRGSYADVRAGVPDAADRWARSERAMTAFAGLVARARWGDVAATQVQVVDERTAAYGDRDRPGVRPRTASSNGPWKPSASAKPVEQKAITKIYGTGRCAS</sequence>
<dbReference type="InterPro" id="IPR043857">
    <property type="entry name" value="DUF5819"/>
</dbReference>
<gene>
    <name evidence="2" type="ORF">VV01_16835</name>
</gene>
<keyword evidence="3" id="KW-1185">Reference proteome</keyword>
<dbReference type="AlphaFoldDB" id="A0A0L6CLD9"/>
<accession>A0A0L6CLD9</accession>
<reference evidence="3" key="1">
    <citation type="submission" date="2015-03" db="EMBL/GenBank/DDBJ databases">
        <title>Luteipulveratus halotolerans sp. nov., a novel actinobacterium (Dermacoccaceae) from Sarawak, Malaysia.</title>
        <authorList>
            <person name="Juboi H."/>
            <person name="Basik A."/>
            <person name="Shamsul S.S."/>
            <person name="Arnold P."/>
            <person name="Schmitt E.K."/>
            <person name="Sanglier J.-J."/>
            <person name="Yeo T."/>
        </authorList>
    </citation>
    <scope>NUCLEOTIDE SEQUENCE [LARGE SCALE GENOMIC DNA]</scope>
    <source>
        <strain evidence="3">C296001</strain>
    </source>
</reference>
<evidence type="ECO:0000256" key="1">
    <source>
        <dbReference type="SAM" id="MobiDB-lite"/>
    </source>
</evidence>
<evidence type="ECO:0000313" key="2">
    <source>
        <dbReference type="EMBL" id="KNX38435.1"/>
    </source>
</evidence>
<organism evidence="2 3">
    <name type="scientific">Luteipulveratus halotolerans</name>
    <dbReference type="NCBI Taxonomy" id="1631356"/>
    <lineage>
        <taxon>Bacteria</taxon>
        <taxon>Bacillati</taxon>
        <taxon>Actinomycetota</taxon>
        <taxon>Actinomycetes</taxon>
        <taxon>Micrococcales</taxon>
        <taxon>Dermacoccaceae</taxon>
        <taxon>Luteipulveratus</taxon>
    </lineage>
</organism>
<protein>
    <submittedName>
        <fullName evidence="2">Uncharacterized protein</fullName>
    </submittedName>
</protein>
<dbReference type="Proteomes" id="UP000037397">
    <property type="component" value="Unassembled WGS sequence"/>
</dbReference>
<dbReference type="Pfam" id="PF19136">
    <property type="entry name" value="DUF5819"/>
    <property type="match status" value="1"/>
</dbReference>